<evidence type="ECO:0000256" key="10">
    <source>
        <dbReference type="SAM" id="Phobius"/>
    </source>
</evidence>
<keyword evidence="5 10" id="KW-0812">Transmembrane</keyword>
<organism evidence="11 12">
    <name type="scientific">Cyberlindnera jadinii (strain ATCC 18201 / CBS 1600 / BCRC 20928 / JCM 3617 / NBRC 0987 / NRRL Y-1542)</name>
    <name type="common">Torula yeast</name>
    <name type="synonym">Candida utilis</name>
    <dbReference type="NCBI Taxonomy" id="983966"/>
    <lineage>
        <taxon>Eukaryota</taxon>
        <taxon>Fungi</taxon>
        <taxon>Dikarya</taxon>
        <taxon>Ascomycota</taxon>
        <taxon>Saccharomycotina</taxon>
        <taxon>Saccharomycetes</taxon>
        <taxon>Phaffomycetales</taxon>
        <taxon>Phaffomycetaceae</taxon>
        <taxon>Cyberlindnera</taxon>
    </lineage>
</organism>
<keyword evidence="4" id="KW-0808">Transferase</keyword>
<evidence type="ECO:0000313" key="11">
    <source>
        <dbReference type="EMBL" id="CEP20419.1"/>
    </source>
</evidence>
<dbReference type="InterPro" id="IPR022751">
    <property type="entry name" value="Alpha_mannosyltransferase"/>
</dbReference>
<evidence type="ECO:0000256" key="7">
    <source>
        <dbReference type="ARBA" id="ARBA00022989"/>
    </source>
</evidence>
<evidence type="ECO:0008006" key="13">
    <source>
        <dbReference type="Google" id="ProtNLM"/>
    </source>
</evidence>
<dbReference type="Proteomes" id="UP000038830">
    <property type="component" value="Unassembled WGS sequence"/>
</dbReference>
<keyword evidence="6" id="KW-0735">Signal-anchor</keyword>
<proteinExistence type="inferred from homology"/>
<evidence type="ECO:0000256" key="8">
    <source>
        <dbReference type="ARBA" id="ARBA00023034"/>
    </source>
</evidence>
<evidence type="ECO:0000256" key="9">
    <source>
        <dbReference type="ARBA" id="ARBA00023136"/>
    </source>
</evidence>
<keyword evidence="8" id="KW-0333">Golgi apparatus</keyword>
<evidence type="ECO:0000256" key="2">
    <source>
        <dbReference type="ARBA" id="ARBA00004922"/>
    </source>
</evidence>
<evidence type="ECO:0000256" key="1">
    <source>
        <dbReference type="ARBA" id="ARBA00004323"/>
    </source>
</evidence>
<comment type="pathway">
    <text evidence="2">Protein modification; protein glycosylation.</text>
</comment>
<name>A0A0H5CAC8_CYBJN</name>
<accession>A0A0H5CAC8</accession>
<evidence type="ECO:0000256" key="3">
    <source>
        <dbReference type="ARBA" id="ARBA00009105"/>
    </source>
</evidence>
<evidence type="ECO:0000256" key="4">
    <source>
        <dbReference type="ARBA" id="ARBA00022679"/>
    </source>
</evidence>
<dbReference type="GO" id="GO:0000139">
    <property type="term" value="C:Golgi membrane"/>
    <property type="evidence" value="ECO:0007669"/>
    <property type="project" value="UniProtKB-SubCell"/>
</dbReference>
<feature type="transmembrane region" description="Helical" evidence="10">
    <location>
        <begin position="61"/>
        <end position="80"/>
    </location>
</feature>
<dbReference type="EMBL" id="CDQK01000001">
    <property type="protein sequence ID" value="CEP20419.1"/>
    <property type="molecule type" value="Genomic_DNA"/>
</dbReference>
<keyword evidence="9 10" id="KW-0472">Membrane</keyword>
<reference evidence="12" key="1">
    <citation type="journal article" date="2015" name="J. Biotechnol.">
        <title>The structure of the Cyberlindnera jadinii genome and its relation to Candida utilis analyzed by the occurrence of single nucleotide polymorphisms.</title>
        <authorList>
            <person name="Rupp O."/>
            <person name="Brinkrolf K."/>
            <person name="Buerth C."/>
            <person name="Kunigo M."/>
            <person name="Schneider J."/>
            <person name="Jaenicke S."/>
            <person name="Goesmann A."/>
            <person name="Puehler A."/>
            <person name="Jaeger K.-E."/>
            <person name="Ernst J.F."/>
        </authorList>
    </citation>
    <scope>NUCLEOTIDE SEQUENCE [LARGE SCALE GENOMIC DNA]</scope>
    <source>
        <strain evidence="12">ATCC 18201 / CBS 1600 / BCRC 20928 / JCM 3617 / NBRC 0987 / NRRL Y-1542</strain>
    </source>
</reference>
<dbReference type="PANTHER" id="PTHR31646:SF1">
    <property type="entry name" value="ALPHA-1,2-MANNOSYLTRANSFERASE MNN2"/>
    <property type="match status" value="1"/>
</dbReference>
<comment type="subcellular location">
    <subcellularLocation>
        <location evidence="1">Golgi apparatus membrane</location>
        <topology evidence="1">Single-pass type II membrane protein</topology>
    </subcellularLocation>
</comment>
<dbReference type="PANTHER" id="PTHR31646">
    <property type="entry name" value="ALPHA-1,2-MANNOSYLTRANSFERASE MNN2"/>
    <property type="match status" value="1"/>
</dbReference>
<dbReference type="GO" id="GO:0000026">
    <property type="term" value="F:alpha-1,2-mannosyltransferase activity"/>
    <property type="evidence" value="ECO:0007669"/>
    <property type="project" value="TreeGrafter"/>
</dbReference>
<sequence>MSETAYYFINKDFREFPFKHHPLTTVGRCYRGLCSLTKMINTRYWYRLVASKLAVSGRAKIRFVVLLTVASVLVCLQLVYPHFSSTALNKSHISTDEPLKTRYRNPYFESENGFQVIVQQNGRRPTLEGDVHTISDYTEKEYYLNAQYPEYTNQEQLDAGLDTKSTFKEFVSELLENVLSSDPNIEPINNAGHYNKSNVYGKTGSGKVPLLSGKLRENKGNEPIRSKEYLRSYMQLSEDEMAKLTASHKRIVELLPDKFPDEFEKNFKRRGILYAGGGKYNWLVLLSLVMLRNTGSRLPVEVFIPSNSEYSSELCTRVFPVFGAECLLMDKYADVQKFEFKGYQLKSMALLLTSFEEVLMLDSDNIPVKNPDLLFVNEPFKSKGMVVWPDFWRRSTSPLYYDIANITVNETHQVRFSYGDERDHPQPLNTHEDYEWKVSFHDLEGALPEASSETGQLMINKKTHAKAIFLSLYYNFFGPGYYYGLFSQGQAGEGDKETILAAAHKMGLPYYQVQEYIREFGDVNNGHVSDIHAMGQYDSILDYIQSQDPEKYKDDKTVYNRNGNNYLRHKYRESETMFLHCNQPKLYPWELDGNGFRKIHDDNGNTRRLYSHYLRQELGFDAEAKIWESMQWLLCKHGDIMIEGLKDPELWCRKVTDQLQWLRAHPEDIEIKE</sequence>
<dbReference type="Pfam" id="PF11051">
    <property type="entry name" value="Mannosyl_trans3"/>
    <property type="match status" value="1"/>
</dbReference>
<comment type="similarity">
    <text evidence="3">Belongs to the MNN1/MNT family.</text>
</comment>
<dbReference type="SUPFAM" id="SSF53448">
    <property type="entry name" value="Nucleotide-diphospho-sugar transferases"/>
    <property type="match status" value="1"/>
</dbReference>
<keyword evidence="7 10" id="KW-1133">Transmembrane helix</keyword>
<dbReference type="AlphaFoldDB" id="A0A0H5CAC8"/>
<evidence type="ECO:0000256" key="5">
    <source>
        <dbReference type="ARBA" id="ARBA00022692"/>
    </source>
</evidence>
<protein>
    <recommendedName>
        <fullName evidence="13">Nucleotide-diphospho-sugar transferase</fullName>
    </recommendedName>
</protein>
<dbReference type="GO" id="GO:0046354">
    <property type="term" value="P:mannan biosynthetic process"/>
    <property type="evidence" value="ECO:0007669"/>
    <property type="project" value="TreeGrafter"/>
</dbReference>
<dbReference type="InterPro" id="IPR029044">
    <property type="entry name" value="Nucleotide-diphossugar_trans"/>
</dbReference>
<evidence type="ECO:0000256" key="6">
    <source>
        <dbReference type="ARBA" id="ARBA00022968"/>
    </source>
</evidence>
<evidence type="ECO:0000313" key="12">
    <source>
        <dbReference type="Proteomes" id="UP000038830"/>
    </source>
</evidence>
<gene>
    <name evidence="11" type="ORF">BN1211_0282</name>
</gene>